<evidence type="ECO:0000313" key="11">
    <source>
        <dbReference type="Proteomes" id="UP000410492"/>
    </source>
</evidence>
<feature type="domain" description="C2H2-type" evidence="9">
    <location>
        <begin position="446"/>
        <end position="474"/>
    </location>
</feature>
<evidence type="ECO:0000256" key="7">
    <source>
        <dbReference type="ARBA" id="ARBA00023242"/>
    </source>
</evidence>
<keyword evidence="2" id="KW-0479">Metal-binding</keyword>
<dbReference type="PANTHER" id="PTHR24404">
    <property type="entry name" value="ZINC FINGER PROTEIN"/>
    <property type="match status" value="1"/>
</dbReference>
<sequence length="507" mass="58642">MGSTTDDKKVGSTESPICQLCQGKLSEKAHKNQSSSINDLANVLFLKWENSTGDNIICNACVAKMKNFCEFKFKCLLTEEKLRPYIKKGQTDINLYTLLESDLLGNKEDKHICRFCKQNFAKIYTSPLKGWLKNGLQEVVKEHFPEIDIGAIKNSLICKSCIQNLSDFGQFTAAWSNNNFSGEWMKTPTKGDHSPEEKYSIVKAEKIDEQKLNNGLEVIKIDEQNIKRRAKWYSVAKKHKCTKCNYSNEHLSSLKIHEKIHDDVALYKCGYCSFQSKHKGAIYTHTKSHKDPSEVKMYKCGECDFQAKIKCHVISHQRLHQTNMLKCTQCSFQTKYREALKRHQILHKDAAEVRVFVCEICGYTAKRKHNLKGHMLKHKDQGVVMHKCSLCKFQTKYKEALSRHKRLIHTDDKVHQCPHCDYQAKIVSYLKKHLLQHKDPSELKLYKCSYCNIATKTISQRNSHMKIAHSPPKFQCAVCGHKTRGKNNLKNHILRNHPREQWSKSTF</sequence>
<keyword evidence="5" id="KW-0862">Zinc</keyword>
<gene>
    <name evidence="10" type="ORF">CALMAC_LOCUS17679</name>
</gene>
<accession>A0A653DHT8</accession>
<dbReference type="GO" id="GO:0003700">
    <property type="term" value="F:DNA-binding transcription factor activity"/>
    <property type="evidence" value="ECO:0007669"/>
    <property type="project" value="TreeGrafter"/>
</dbReference>
<evidence type="ECO:0000256" key="3">
    <source>
        <dbReference type="ARBA" id="ARBA00022737"/>
    </source>
</evidence>
<dbReference type="Gene3D" id="3.30.160.60">
    <property type="entry name" value="Classic Zinc Finger"/>
    <property type="match status" value="5"/>
</dbReference>
<reference evidence="10 11" key="1">
    <citation type="submission" date="2019-01" db="EMBL/GenBank/DDBJ databases">
        <authorList>
            <person name="Sayadi A."/>
        </authorList>
    </citation>
    <scope>NUCLEOTIDE SEQUENCE [LARGE SCALE GENOMIC DNA]</scope>
</reference>
<evidence type="ECO:0000256" key="8">
    <source>
        <dbReference type="PROSITE-ProRule" id="PRU00042"/>
    </source>
</evidence>
<dbReference type="PROSITE" id="PS50157">
    <property type="entry name" value="ZINC_FINGER_C2H2_2"/>
    <property type="match status" value="5"/>
</dbReference>
<evidence type="ECO:0000313" key="10">
    <source>
        <dbReference type="EMBL" id="VEN59781.1"/>
    </source>
</evidence>
<evidence type="ECO:0000256" key="1">
    <source>
        <dbReference type="ARBA" id="ARBA00004123"/>
    </source>
</evidence>
<feature type="domain" description="C2H2-type" evidence="9">
    <location>
        <begin position="356"/>
        <end position="383"/>
    </location>
</feature>
<evidence type="ECO:0000259" key="9">
    <source>
        <dbReference type="PROSITE" id="PS50157"/>
    </source>
</evidence>
<evidence type="ECO:0000256" key="5">
    <source>
        <dbReference type="ARBA" id="ARBA00022833"/>
    </source>
</evidence>
<dbReference type="Pfam" id="PF00096">
    <property type="entry name" value="zf-C2H2"/>
    <property type="match status" value="1"/>
</dbReference>
<dbReference type="GO" id="GO:0008270">
    <property type="term" value="F:zinc ion binding"/>
    <property type="evidence" value="ECO:0007669"/>
    <property type="project" value="UniProtKB-KW"/>
</dbReference>
<keyword evidence="3" id="KW-0677">Repeat</keyword>
<dbReference type="PANTHER" id="PTHR24404:SF114">
    <property type="entry name" value="KLUMPFUSS, ISOFORM B-RELATED"/>
    <property type="match status" value="1"/>
</dbReference>
<dbReference type="Proteomes" id="UP000410492">
    <property type="component" value="Unassembled WGS sequence"/>
</dbReference>
<evidence type="ECO:0000256" key="4">
    <source>
        <dbReference type="ARBA" id="ARBA00022771"/>
    </source>
</evidence>
<dbReference type="InterPro" id="IPR013087">
    <property type="entry name" value="Znf_C2H2_type"/>
</dbReference>
<feature type="domain" description="C2H2-type" evidence="9">
    <location>
        <begin position="474"/>
        <end position="502"/>
    </location>
</feature>
<dbReference type="OrthoDB" id="3561125at2759"/>
<dbReference type="SMART" id="SM00868">
    <property type="entry name" value="zf-AD"/>
    <property type="match status" value="2"/>
</dbReference>
<protein>
    <recommendedName>
        <fullName evidence="9">C2H2-type domain-containing protein</fullName>
    </recommendedName>
</protein>
<dbReference type="InterPro" id="IPR012934">
    <property type="entry name" value="Znf_AD"/>
</dbReference>
<dbReference type="EMBL" id="CAACVG010012164">
    <property type="protein sequence ID" value="VEN59781.1"/>
    <property type="molecule type" value="Genomic_DNA"/>
</dbReference>
<dbReference type="SUPFAM" id="SSF57667">
    <property type="entry name" value="beta-beta-alpha zinc fingers"/>
    <property type="match status" value="4"/>
</dbReference>
<evidence type="ECO:0000256" key="6">
    <source>
        <dbReference type="ARBA" id="ARBA00023125"/>
    </source>
</evidence>
<dbReference type="GO" id="GO:0005634">
    <property type="term" value="C:nucleus"/>
    <property type="evidence" value="ECO:0007669"/>
    <property type="project" value="UniProtKB-SubCell"/>
</dbReference>
<keyword evidence="11" id="KW-1185">Reference proteome</keyword>
<dbReference type="GO" id="GO:0000978">
    <property type="term" value="F:RNA polymerase II cis-regulatory region sequence-specific DNA binding"/>
    <property type="evidence" value="ECO:0007669"/>
    <property type="project" value="TreeGrafter"/>
</dbReference>
<dbReference type="AlphaFoldDB" id="A0A653DHT8"/>
<dbReference type="InterPro" id="IPR050589">
    <property type="entry name" value="Ikaros_C2H2-ZF"/>
</dbReference>
<name>A0A653DHT8_CALMS</name>
<dbReference type="SMART" id="SM00355">
    <property type="entry name" value="ZnF_C2H2"/>
    <property type="match status" value="9"/>
</dbReference>
<keyword evidence="4 8" id="KW-0863">Zinc-finger</keyword>
<comment type="subcellular location">
    <subcellularLocation>
        <location evidence="1">Nucleus</location>
    </subcellularLocation>
</comment>
<keyword evidence="7" id="KW-0539">Nucleus</keyword>
<dbReference type="GO" id="GO:0006357">
    <property type="term" value="P:regulation of transcription by RNA polymerase II"/>
    <property type="evidence" value="ECO:0007669"/>
    <property type="project" value="TreeGrafter"/>
</dbReference>
<dbReference type="InterPro" id="IPR036236">
    <property type="entry name" value="Znf_C2H2_sf"/>
</dbReference>
<proteinExistence type="predicted"/>
<feature type="domain" description="C2H2-type" evidence="9">
    <location>
        <begin position="239"/>
        <end position="261"/>
    </location>
</feature>
<keyword evidence="6" id="KW-0238">DNA-binding</keyword>
<evidence type="ECO:0000256" key="2">
    <source>
        <dbReference type="ARBA" id="ARBA00022723"/>
    </source>
</evidence>
<organism evidence="10 11">
    <name type="scientific">Callosobruchus maculatus</name>
    <name type="common">Southern cowpea weevil</name>
    <name type="synonym">Pulse bruchid</name>
    <dbReference type="NCBI Taxonomy" id="64391"/>
    <lineage>
        <taxon>Eukaryota</taxon>
        <taxon>Metazoa</taxon>
        <taxon>Ecdysozoa</taxon>
        <taxon>Arthropoda</taxon>
        <taxon>Hexapoda</taxon>
        <taxon>Insecta</taxon>
        <taxon>Pterygota</taxon>
        <taxon>Neoptera</taxon>
        <taxon>Endopterygota</taxon>
        <taxon>Coleoptera</taxon>
        <taxon>Polyphaga</taxon>
        <taxon>Cucujiformia</taxon>
        <taxon>Chrysomeloidea</taxon>
        <taxon>Chrysomelidae</taxon>
        <taxon>Bruchinae</taxon>
        <taxon>Bruchini</taxon>
        <taxon>Callosobruchus</taxon>
    </lineage>
</organism>
<feature type="domain" description="C2H2-type" evidence="9">
    <location>
        <begin position="386"/>
        <end position="414"/>
    </location>
</feature>